<organism evidence="12 13">
    <name type="scientific">Chrysochromulina tobinii</name>
    <dbReference type="NCBI Taxonomy" id="1460289"/>
    <lineage>
        <taxon>Eukaryota</taxon>
        <taxon>Haptista</taxon>
        <taxon>Haptophyta</taxon>
        <taxon>Prymnesiophyceae</taxon>
        <taxon>Prymnesiales</taxon>
        <taxon>Chrysochromulinaceae</taxon>
        <taxon>Chrysochromulina</taxon>
    </lineage>
</organism>
<dbReference type="EMBL" id="JWZX01003143">
    <property type="protein sequence ID" value="KOO23942.1"/>
    <property type="molecule type" value="Genomic_DNA"/>
</dbReference>
<evidence type="ECO:0000256" key="6">
    <source>
        <dbReference type="ARBA" id="ARBA00022840"/>
    </source>
</evidence>
<evidence type="ECO:0000256" key="9">
    <source>
        <dbReference type="SAM" id="MobiDB-lite"/>
    </source>
</evidence>
<keyword evidence="5" id="KW-0547">Nucleotide-binding</keyword>
<dbReference type="GO" id="GO:0140359">
    <property type="term" value="F:ABC-type transporter activity"/>
    <property type="evidence" value="ECO:0007669"/>
    <property type="project" value="InterPro"/>
</dbReference>
<evidence type="ECO:0000256" key="5">
    <source>
        <dbReference type="ARBA" id="ARBA00022741"/>
    </source>
</evidence>
<dbReference type="GO" id="GO:0005524">
    <property type="term" value="F:ATP binding"/>
    <property type="evidence" value="ECO:0007669"/>
    <property type="project" value="UniProtKB-KW"/>
</dbReference>
<evidence type="ECO:0000313" key="12">
    <source>
        <dbReference type="EMBL" id="KOO23942.1"/>
    </source>
</evidence>
<dbReference type="InterPro" id="IPR013525">
    <property type="entry name" value="ABC2_TM"/>
</dbReference>
<dbReference type="GO" id="GO:0016887">
    <property type="term" value="F:ATP hydrolysis activity"/>
    <property type="evidence" value="ECO:0007669"/>
    <property type="project" value="InterPro"/>
</dbReference>
<dbReference type="InterPro" id="IPR017871">
    <property type="entry name" value="ABC_transporter-like_CS"/>
</dbReference>
<evidence type="ECO:0000256" key="3">
    <source>
        <dbReference type="ARBA" id="ARBA00022448"/>
    </source>
</evidence>
<dbReference type="Pfam" id="PF01061">
    <property type="entry name" value="ABC2_membrane"/>
    <property type="match status" value="1"/>
</dbReference>
<dbReference type="InterPro" id="IPR003439">
    <property type="entry name" value="ABC_transporter-like_ATP-bd"/>
</dbReference>
<evidence type="ECO:0000313" key="13">
    <source>
        <dbReference type="Proteomes" id="UP000037460"/>
    </source>
</evidence>
<dbReference type="PROSITE" id="PS50893">
    <property type="entry name" value="ABC_TRANSPORTER_2"/>
    <property type="match status" value="1"/>
</dbReference>
<feature type="domain" description="ABC transporter" evidence="11">
    <location>
        <begin position="67"/>
        <end position="310"/>
    </location>
</feature>
<keyword evidence="6 12" id="KW-0067">ATP-binding</keyword>
<keyword evidence="13" id="KW-1185">Reference proteome</keyword>
<comment type="similarity">
    <text evidence="2">Belongs to the ABC transporter superfamily. ABCG family. Eye pigment precursor importer (TC 3.A.1.204) subfamily.</text>
</comment>
<dbReference type="InterPro" id="IPR027417">
    <property type="entry name" value="P-loop_NTPase"/>
</dbReference>
<keyword evidence="7 10" id="KW-1133">Transmembrane helix</keyword>
<protein>
    <submittedName>
        <fullName evidence="12">ATP-binding cassette superfamily</fullName>
    </submittedName>
</protein>
<dbReference type="InterPro" id="IPR052215">
    <property type="entry name" value="Plant_ABCG"/>
</dbReference>
<dbReference type="Pfam" id="PF00005">
    <property type="entry name" value="ABC_tran"/>
    <property type="match status" value="1"/>
</dbReference>
<feature type="transmembrane region" description="Helical" evidence="10">
    <location>
        <begin position="405"/>
        <end position="427"/>
    </location>
</feature>
<dbReference type="Pfam" id="PF19055">
    <property type="entry name" value="ABC2_membrane_7"/>
    <property type="match status" value="1"/>
</dbReference>
<evidence type="ECO:0000256" key="7">
    <source>
        <dbReference type="ARBA" id="ARBA00022989"/>
    </source>
</evidence>
<sequence length="657" mass="70718">MEEELNAPDGAQYTAEEPEEDAGDPGVRTVELIESAPGVRTASADCERGKGITHPLGCEWVDLSVSVRVKKRNKGERGVTMKQLVQPTSGYAQSGDLLAVMGPSGSGKTTLLDAIAGRMKSAAVGGSITFDGSVLTDSQHQAFVSYVAQEDSLLGVFTVSETLRMALRFRYGYNMKSEAELKSLESHALKLVGLTSAAGTKVGDIFRKGLSGGQKRRLSLAVELVKAPKVMVLDEPTSGLDSASAFGIMSSLTALAKLGHTVIATIHQPSSDVWTLFDKLLLLSEGRTLFFGESRAAVGYFGALGHQCPELSNPADFFLALINTDFPLHACDLGYLQRAYGKGAPAAAGSAYAGLLPHEVALAKRQKKHVDLDVLHAGKACGFLADCVTLSKRNLLNNLRNPGIFWVRFAMYTMLSLMIGLMYLELGDDFSPSSVLSRINILFFVAAFLVFMSVAVLPFFIIERATFLRERGNGSYSVGAFVLSNVSMALPGIFVIALASTALIVPLAKLNGFGIYLAALTAALFTAEGFMSLTGALVPHYIIGIALGAGVFGFFMLVEGFFIVKDDIPPWFIWVHYLAFHTYIFRAFMANEFEPIASFDELPGGAPAQFSSGRAVLEFYSMADVAIGRDIGIVVAFGFFFYAMYAVVLQLFHTGKR</sequence>
<feature type="transmembrane region" description="Helical" evidence="10">
    <location>
        <begin position="439"/>
        <end position="462"/>
    </location>
</feature>
<gene>
    <name evidence="12" type="ORF">Ctob_000338</name>
</gene>
<feature type="transmembrane region" description="Helical" evidence="10">
    <location>
        <begin position="515"/>
        <end position="535"/>
    </location>
</feature>
<feature type="transmembrane region" description="Helical" evidence="10">
    <location>
        <begin position="541"/>
        <end position="564"/>
    </location>
</feature>
<accession>A0A0M0JC73</accession>
<dbReference type="InterPro" id="IPR043926">
    <property type="entry name" value="ABCG_dom"/>
</dbReference>
<dbReference type="InterPro" id="IPR003593">
    <property type="entry name" value="AAA+_ATPase"/>
</dbReference>
<evidence type="ECO:0000259" key="11">
    <source>
        <dbReference type="PROSITE" id="PS50893"/>
    </source>
</evidence>
<dbReference type="Gene3D" id="3.40.50.300">
    <property type="entry name" value="P-loop containing nucleotide triphosphate hydrolases"/>
    <property type="match status" value="1"/>
</dbReference>
<comment type="subcellular location">
    <subcellularLocation>
        <location evidence="1">Membrane</location>
        <topology evidence="1">Multi-pass membrane protein</topology>
    </subcellularLocation>
</comment>
<proteinExistence type="inferred from homology"/>
<evidence type="ECO:0000256" key="8">
    <source>
        <dbReference type="ARBA" id="ARBA00023136"/>
    </source>
</evidence>
<evidence type="ECO:0000256" key="1">
    <source>
        <dbReference type="ARBA" id="ARBA00004141"/>
    </source>
</evidence>
<feature type="transmembrane region" description="Helical" evidence="10">
    <location>
        <begin position="631"/>
        <end position="652"/>
    </location>
</feature>
<dbReference type="OrthoDB" id="66620at2759"/>
<dbReference type="PANTHER" id="PTHR48042:SF11">
    <property type="entry name" value="ABC TRANSPORTER G FAMILY MEMBER 11"/>
    <property type="match status" value="1"/>
</dbReference>
<feature type="region of interest" description="Disordered" evidence="9">
    <location>
        <begin position="1"/>
        <end position="25"/>
    </location>
</feature>
<feature type="transmembrane region" description="Helical" evidence="10">
    <location>
        <begin position="482"/>
        <end position="508"/>
    </location>
</feature>
<dbReference type="AlphaFoldDB" id="A0A0M0JC73"/>
<dbReference type="SMART" id="SM00382">
    <property type="entry name" value="AAA"/>
    <property type="match status" value="1"/>
</dbReference>
<evidence type="ECO:0000256" key="4">
    <source>
        <dbReference type="ARBA" id="ARBA00022692"/>
    </source>
</evidence>
<feature type="transmembrane region" description="Helical" evidence="10">
    <location>
        <begin position="571"/>
        <end position="589"/>
    </location>
</feature>
<dbReference type="SUPFAM" id="SSF52540">
    <property type="entry name" value="P-loop containing nucleoside triphosphate hydrolases"/>
    <property type="match status" value="1"/>
</dbReference>
<reference evidence="13" key="1">
    <citation type="journal article" date="2015" name="PLoS Genet.">
        <title>Genome Sequence and Transcriptome Analyses of Chrysochromulina tobin: Metabolic Tools for Enhanced Algal Fitness in the Prominent Order Prymnesiales (Haptophyceae).</title>
        <authorList>
            <person name="Hovde B.T."/>
            <person name="Deodato C.R."/>
            <person name="Hunsperger H.M."/>
            <person name="Ryken S.A."/>
            <person name="Yost W."/>
            <person name="Jha R.K."/>
            <person name="Patterson J."/>
            <person name="Monnat R.J. Jr."/>
            <person name="Barlow S.B."/>
            <person name="Starkenburg S.R."/>
            <person name="Cattolico R.A."/>
        </authorList>
    </citation>
    <scope>NUCLEOTIDE SEQUENCE</scope>
    <source>
        <strain evidence="13">CCMP291</strain>
    </source>
</reference>
<evidence type="ECO:0000256" key="10">
    <source>
        <dbReference type="SAM" id="Phobius"/>
    </source>
</evidence>
<keyword evidence="3" id="KW-0813">Transport</keyword>
<dbReference type="GO" id="GO:0016020">
    <property type="term" value="C:membrane"/>
    <property type="evidence" value="ECO:0007669"/>
    <property type="project" value="UniProtKB-SubCell"/>
</dbReference>
<dbReference type="Proteomes" id="UP000037460">
    <property type="component" value="Unassembled WGS sequence"/>
</dbReference>
<dbReference type="PROSITE" id="PS00211">
    <property type="entry name" value="ABC_TRANSPORTER_1"/>
    <property type="match status" value="1"/>
</dbReference>
<evidence type="ECO:0000256" key="2">
    <source>
        <dbReference type="ARBA" id="ARBA00005814"/>
    </source>
</evidence>
<keyword evidence="4 10" id="KW-0812">Transmembrane</keyword>
<dbReference type="PANTHER" id="PTHR48042">
    <property type="entry name" value="ABC TRANSPORTER G FAMILY MEMBER 11"/>
    <property type="match status" value="1"/>
</dbReference>
<name>A0A0M0JC73_9EUKA</name>
<keyword evidence="8 10" id="KW-0472">Membrane</keyword>
<comment type="caution">
    <text evidence="12">The sequence shown here is derived from an EMBL/GenBank/DDBJ whole genome shotgun (WGS) entry which is preliminary data.</text>
</comment>